<accession>A0A4Y2EBB7</accession>
<name>A0A4Y2EBB7_ARAVE</name>
<comment type="caution">
    <text evidence="1">The sequence shown here is derived from an EMBL/GenBank/DDBJ whole genome shotgun (WGS) entry which is preliminary data.</text>
</comment>
<sequence length="97" mass="11035">MTFEALPPLSQPRAVRSRIQILIKRAEKKEINRVSQNDSSGFKTLCIERYTTYKAGGYMLRYIPSPSLKAWLACSLDGRRLSQQRTAASLDKARWSG</sequence>
<evidence type="ECO:0000313" key="2">
    <source>
        <dbReference type="Proteomes" id="UP000499080"/>
    </source>
</evidence>
<dbReference type="Proteomes" id="UP000499080">
    <property type="component" value="Unassembled WGS sequence"/>
</dbReference>
<proteinExistence type="predicted"/>
<reference evidence="1 2" key="1">
    <citation type="journal article" date="2019" name="Sci. Rep.">
        <title>Orb-weaving spider Araneus ventricosus genome elucidates the spidroin gene catalogue.</title>
        <authorList>
            <person name="Kono N."/>
            <person name="Nakamura H."/>
            <person name="Ohtoshi R."/>
            <person name="Moran D.A.P."/>
            <person name="Shinohara A."/>
            <person name="Yoshida Y."/>
            <person name="Fujiwara M."/>
            <person name="Mori M."/>
            <person name="Tomita M."/>
            <person name="Arakawa K."/>
        </authorList>
    </citation>
    <scope>NUCLEOTIDE SEQUENCE [LARGE SCALE GENOMIC DNA]</scope>
</reference>
<dbReference type="AlphaFoldDB" id="A0A4Y2EBB7"/>
<dbReference type="EMBL" id="BGPR01000534">
    <property type="protein sequence ID" value="GBM25308.1"/>
    <property type="molecule type" value="Genomic_DNA"/>
</dbReference>
<keyword evidence="2" id="KW-1185">Reference proteome</keyword>
<gene>
    <name evidence="1" type="ORF">AVEN_45933_1</name>
</gene>
<evidence type="ECO:0000313" key="1">
    <source>
        <dbReference type="EMBL" id="GBM25308.1"/>
    </source>
</evidence>
<organism evidence="1 2">
    <name type="scientific">Araneus ventricosus</name>
    <name type="common">Orbweaver spider</name>
    <name type="synonym">Epeira ventricosa</name>
    <dbReference type="NCBI Taxonomy" id="182803"/>
    <lineage>
        <taxon>Eukaryota</taxon>
        <taxon>Metazoa</taxon>
        <taxon>Ecdysozoa</taxon>
        <taxon>Arthropoda</taxon>
        <taxon>Chelicerata</taxon>
        <taxon>Arachnida</taxon>
        <taxon>Araneae</taxon>
        <taxon>Araneomorphae</taxon>
        <taxon>Entelegynae</taxon>
        <taxon>Araneoidea</taxon>
        <taxon>Araneidae</taxon>
        <taxon>Araneus</taxon>
    </lineage>
</organism>
<protein>
    <submittedName>
        <fullName evidence="1">Uncharacterized protein</fullName>
    </submittedName>
</protein>